<proteinExistence type="predicted"/>
<evidence type="ECO:0000256" key="1">
    <source>
        <dbReference type="SAM" id="SignalP"/>
    </source>
</evidence>
<dbReference type="Proteomes" id="UP000285575">
    <property type="component" value="Unassembled WGS sequence"/>
</dbReference>
<accession>A0A437RI80</accession>
<sequence>MNLRSLRTSTAVAALGLVAFGSAQATELYLGLGLPGVGLGLAQPVSPSFTLRADVFTLGSRDVTETESGIRYTGNYKLQRAALLADWFPFSGSFRLTGGAAFNAYKIALDASGAGGTLTIGDRTYTTTAADGLNVQVKFPKTAPYLGIGWGHQTGSGFRFSADIGAAIGRATVTAVARGQLAAQPDIQANINKELVELRDGVGKIRAIPQLSIGLGYSF</sequence>
<comment type="caution">
    <text evidence="2">The sequence shown here is derived from an EMBL/GenBank/DDBJ whole genome shotgun (WGS) entry which is preliminary data.</text>
</comment>
<dbReference type="RefSeq" id="WP_128228799.1">
    <property type="nucleotide sequence ID" value="NZ_SACR01000003.1"/>
</dbReference>
<name>A0A437RI80_9BURK</name>
<evidence type="ECO:0008006" key="4">
    <source>
        <dbReference type="Google" id="ProtNLM"/>
    </source>
</evidence>
<gene>
    <name evidence="2" type="ORF">EOE66_11470</name>
</gene>
<dbReference type="AlphaFoldDB" id="A0A437RI80"/>
<evidence type="ECO:0000313" key="2">
    <source>
        <dbReference type="EMBL" id="RVU46439.1"/>
    </source>
</evidence>
<feature type="signal peptide" evidence="1">
    <location>
        <begin position="1"/>
        <end position="25"/>
    </location>
</feature>
<reference evidence="2 3" key="1">
    <citation type="submission" date="2019-01" db="EMBL/GenBank/DDBJ databases">
        <authorList>
            <person name="Chen W.-M."/>
        </authorList>
    </citation>
    <scope>NUCLEOTIDE SEQUENCE [LARGE SCALE GENOMIC DNA]</scope>
    <source>
        <strain evidence="2 3">KYPY4</strain>
    </source>
</reference>
<keyword evidence="3" id="KW-1185">Reference proteome</keyword>
<feature type="chain" id="PRO_5019534274" description="Outer membrane protein beta-barrel domain-containing protein" evidence="1">
    <location>
        <begin position="26"/>
        <end position="219"/>
    </location>
</feature>
<evidence type="ECO:0000313" key="3">
    <source>
        <dbReference type="Proteomes" id="UP000285575"/>
    </source>
</evidence>
<organism evidence="2 3">
    <name type="scientific">Rubrivivax rivuli</name>
    <dbReference type="NCBI Taxonomy" id="1862385"/>
    <lineage>
        <taxon>Bacteria</taxon>
        <taxon>Pseudomonadati</taxon>
        <taxon>Pseudomonadota</taxon>
        <taxon>Betaproteobacteria</taxon>
        <taxon>Burkholderiales</taxon>
        <taxon>Sphaerotilaceae</taxon>
        <taxon>Rubrivivax</taxon>
    </lineage>
</organism>
<keyword evidence="1" id="KW-0732">Signal</keyword>
<dbReference type="EMBL" id="SACR01000003">
    <property type="protein sequence ID" value="RVU46439.1"/>
    <property type="molecule type" value="Genomic_DNA"/>
</dbReference>
<dbReference type="OrthoDB" id="517121at2"/>
<protein>
    <recommendedName>
        <fullName evidence="4">Outer membrane protein beta-barrel domain-containing protein</fullName>
    </recommendedName>
</protein>
<dbReference type="Gene3D" id="2.40.160.170">
    <property type="match status" value="1"/>
</dbReference>